<evidence type="ECO:0000259" key="5">
    <source>
        <dbReference type="Pfam" id="PF21391"/>
    </source>
</evidence>
<dbReference type="InterPro" id="IPR002129">
    <property type="entry name" value="PyrdxlP-dep_de-COase"/>
</dbReference>
<dbReference type="Proteomes" id="UP000000488">
    <property type="component" value="Chromosome"/>
</dbReference>
<dbReference type="GO" id="GO:0016830">
    <property type="term" value="F:carbon-carbon lyase activity"/>
    <property type="evidence" value="ECO:0007669"/>
    <property type="project" value="InterPro"/>
</dbReference>
<dbReference type="AlphaFoldDB" id="F8CCD9"/>
<dbReference type="PANTHER" id="PTHR42735:SF4">
    <property type="entry name" value="PYRIDOXAL PHOSPHATE-DEPENDENT DECARBOXYLASE FAMILY PROTEIN"/>
    <property type="match status" value="1"/>
</dbReference>
<feature type="modified residue" description="N6-(pyridoxal phosphate)lysine" evidence="4">
    <location>
        <position position="463"/>
    </location>
</feature>
<evidence type="ECO:0000313" key="6">
    <source>
        <dbReference type="EMBL" id="AEI68473.1"/>
    </source>
</evidence>
<dbReference type="KEGG" id="mfu:LILAB_32960"/>
<dbReference type="SUPFAM" id="SSF53383">
    <property type="entry name" value="PLP-dependent transferases"/>
    <property type="match status" value="1"/>
</dbReference>
<dbReference type="Pfam" id="PF21391">
    <property type="entry name" value="tyr_de_CO2_C"/>
    <property type="match status" value="1"/>
</dbReference>
<dbReference type="InterPro" id="IPR015424">
    <property type="entry name" value="PyrdxlP-dep_Trfase"/>
</dbReference>
<dbReference type="GO" id="GO:0019752">
    <property type="term" value="P:carboxylic acid metabolic process"/>
    <property type="evidence" value="ECO:0007669"/>
    <property type="project" value="InterPro"/>
</dbReference>
<dbReference type="InterPro" id="IPR050477">
    <property type="entry name" value="GrpII_AminoAcid_Decarb"/>
</dbReference>
<evidence type="ECO:0000256" key="4">
    <source>
        <dbReference type="PIRSR" id="PIRSR602129-50"/>
    </source>
</evidence>
<evidence type="ECO:0000256" key="1">
    <source>
        <dbReference type="ARBA" id="ARBA00001933"/>
    </source>
</evidence>
<dbReference type="GO" id="GO:0030170">
    <property type="term" value="F:pyridoxal phosphate binding"/>
    <property type="evidence" value="ECO:0007669"/>
    <property type="project" value="InterPro"/>
</dbReference>
<dbReference type="Gene3D" id="3.40.640.10">
    <property type="entry name" value="Type I PLP-dependent aspartate aminotransferase-like (Major domain)"/>
    <property type="match status" value="1"/>
</dbReference>
<dbReference type="Pfam" id="PF00282">
    <property type="entry name" value="Pyridoxal_deC"/>
    <property type="match status" value="1"/>
</dbReference>
<organism evidence="6 7">
    <name type="scientific">Myxococcus fulvus (strain ATCC BAA-855 / HW-1)</name>
    <dbReference type="NCBI Taxonomy" id="483219"/>
    <lineage>
        <taxon>Bacteria</taxon>
        <taxon>Pseudomonadati</taxon>
        <taxon>Myxococcota</taxon>
        <taxon>Myxococcia</taxon>
        <taxon>Myxococcales</taxon>
        <taxon>Cystobacterineae</taxon>
        <taxon>Myxococcaceae</taxon>
        <taxon>Myxococcus</taxon>
    </lineage>
</organism>
<dbReference type="STRING" id="483219.LILAB_32960"/>
<dbReference type="InterPro" id="IPR049373">
    <property type="entry name" value="TyrDC_C"/>
</dbReference>
<comment type="cofactor">
    <cofactor evidence="1 4">
        <name>pyridoxal 5'-phosphate</name>
        <dbReference type="ChEBI" id="CHEBI:597326"/>
    </cofactor>
</comment>
<proteinExistence type="predicted"/>
<dbReference type="eggNOG" id="COG0076">
    <property type="taxonomic scope" value="Bacteria"/>
</dbReference>
<name>F8CCD9_MYXFH</name>
<dbReference type="EMBL" id="CP002830">
    <property type="protein sequence ID" value="AEI68473.1"/>
    <property type="molecule type" value="Genomic_DNA"/>
</dbReference>
<evidence type="ECO:0000256" key="2">
    <source>
        <dbReference type="ARBA" id="ARBA00022898"/>
    </source>
</evidence>
<dbReference type="InterPro" id="IPR015421">
    <property type="entry name" value="PyrdxlP-dep_Trfase_major"/>
</dbReference>
<accession>F8CCD9</accession>
<keyword evidence="3" id="KW-0456">Lyase</keyword>
<protein>
    <submittedName>
        <fullName evidence="6">Group II decarboxylase family protein</fullName>
    </submittedName>
</protein>
<keyword evidence="2 4" id="KW-0663">Pyridoxal phosphate</keyword>
<gene>
    <name evidence="6" type="ordered locus">LILAB_32960</name>
</gene>
<evidence type="ECO:0000313" key="7">
    <source>
        <dbReference type="Proteomes" id="UP000000488"/>
    </source>
</evidence>
<evidence type="ECO:0000256" key="3">
    <source>
        <dbReference type="ARBA" id="ARBA00023239"/>
    </source>
</evidence>
<dbReference type="HOGENOM" id="CLU_005446_1_0_7"/>
<feature type="domain" description="L-tyrosine decarboxylase C-terminal" evidence="5">
    <location>
        <begin position="611"/>
        <end position="729"/>
    </location>
</feature>
<sequence length="756" mass="84207">MAHKSQPDYSSRALDGLKQDLRERLKSNQLAHRELLWESTRGREAPSENERDVEAWFLGPRAENADVFEQLVLEALRDHAFWRRNFHPMDPPAITQSIKRDPGYLRALDTLHTEFDNLLAELKKSAPFFSMRYQGHMTWDQTLPGMAGYFAAMLYNQNNVALEASPLTTVLEVRAGEDLCRMVGYTQKNGIRPWSHLTSGGTTANIEAMWAARNLKFYCLSLREAIQRESALSAAKALQVTLPSGSRARLLDLDTWQALNLEVDEVLGIPTRIQEEFSIPVETLTARVSNYMLQDLGLVEFTRRYLGDLKAPVFIVPGSKHYSLPKAAAILGIGADHMLSIPLDEEGRMDAAALEARLDQCDTDKQPVIAVTAVLGTTEEGLVDPLASVLALRREKYHPRGMSFCVHADAAWGGYFASLLRAPPSTGPGREGPPAPALALSRYVTEQFEAIPEADTITVDPHKTGYLPYPAGALCYRNQSMRSLVAFEAPYINTAGSQEDLTVGKYGIEGSKPGAAAAGVYLSHAVVPPDQRGYGKILGRALYNCKLFHARLLMMNAVTSDFVVVPGPRFKLSEPMKRKYGGEKQALEVLRHQIEGMRQDQLLMASGEEELELLRETGADLNILTYAFNFTTGQGLNPSLEEANTFNRKIYERLGVKADGRDIYGYRLLVSTTDFIEEDYGKKFFDDYKTRLLGSGAAAGRGEEGRITVLRSVIMDPWITEDLQRRPFLDTIIEELRAAVVDALNEMRGTASKRHR</sequence>
<dbReference type="PANTHER" id="PTHR42735">
    <property type="match status" value="1"/>
</dbReference>
<reference evidence="6 7" key="1">
    <citation type="journal article" date="2011" name="J. Bacteriol.">
        <title>Genome sequence of the halotolerant marine bacterium Myxococcus fulvus HW-1.</title>
        <authorList>
            <person name="Li Z.F."/>
            <person name="Li X."/>
            <person name="Liu H."/>
            <person name="Liu X."/>
            <person name="Han K."/>
            <person name="Wu Z.H."/>
            <person name="Hu W."/>
            <person name="Li F.F."/>
            <person name="Li Y.Z."/>
        </authorList>
    </citation>
    <scope>NUCLEOTIDE SEQUENCE [LARGE SCALE GENOMIC DNA]</scope>
    <source>
        <strain evidence="7">ATCC BAA-855 / HW-1</strain>
    </source>
</reference>